<evidence type="ECO:0000313" key="1">
    <source>
        <dbReference type="EMBL" id="CAE8584296.1"/>
    </source>
</evidence>
<dbReference type="OrthoDB" id="473724at2759"/>
<name>A0A813D8P6_POLGL</name>
<accession>A0A813D8P6</accession>
<keyword evidence="2" id="KW-1185">Reference proteome</keyword>
<dbReference type="EMBL" id="CAJNNV010001094">
    <property type="protein sequence ID" value="CAE8584296.1"/>
    <property type="molecule type" value="Genomic_DNA"/>
</dbReference>
<organism evidence="1 2">
    <name type="scientific">Polarella glacialis</name>
    <name type="common">Dinoflagellate</name>
    <dbReference type="NCBI Taxonomy" id="89957"/>
    <lineage>
        <taxon>Eukaryota</taxon>
        <taxon>Sar</taxon>
        <taxon>Alveolata</taxon>
        <taxon>Dinophyceae</taxon>
        <taxon>Suessiales</taxon>
        <taxon>Suessiaceae</taxon>
        <taxon>Polarella</taxon>
    </lineage>
</organism>
<reference evidence="1" key="1">
    <citation type="submission" date="2021-02" db="EMBL/GenBank/DDBJ databases">
        <authorList>
            <person name="Dougan E. K."/>
            <person name="Rhodes N."/>
            <person name="Thang M."/>
            <person name="Chan C."/>
        </authorList>
    </citation>
    <scope>NUCLEOTIDE SEQUENCE</scope>
</reference>
<proteinExistence type="predicted"/>
<dbReference type="Proteomes" id="UP000654075">
    <property type="component" value="Unassembled WGS sequence"/>
</dbReference>
<dbReference type="AlphaFoldDB" id="A0A813D8P6"/>
<comment type="caution">
    <text evidence="1">The sequence shown here is derived from an EMBL/GenBank/DDBJ whole genome shotgun (WGS) entry which is preliminary data.</text>
</comment>
<protein>
    <submittedName>
        <fullName evidence="1">Uncharacterized protein</fullName>
    </submittedName>
</protein>
<gene>
    <name evidence="1" type="ORF">PGLA1383_LOCUS3231</name>
</gene>
<sequence>KARSQTGPKRHSYCVSGSFNSWQPEEMVPDSERPGVFHFAGGVLGPRRQEKFTVLVDGDPGLAFYPEAPGSCPPGESIVRGPGKVDEDRCFLLASLKANAAFEIVLDLTTADKRRTVDVKWPSGRVDHGSMKDTFLHFFRAA</sequence>
<feature type="non-terminal residue" evidence="1">
    <location>
        <position position="1"/>
    </location>
</feature>
<evidence type="ECO:0000313" key="2">
    <source>
        <dbReference type="Proteomes" id="UP000654075"/>
    </source>
</evidence>